<comment type="caution">
    <text evidence="2">The sequence shown here is derived from an EMBL/GenBank/DDBJ whole genome shotgun (WGS) entry which is preliminary data.</text>
</comment>
<feature type="region of interest" description="Disordered" evidence="1">
    <location>
        <begin position="49"/>
        <end position="70"/>
    </location>
</feature>
<keyword evidence="3" id="KW-1185">Reference proteome</keyword>
<evidence type="ECO:0000313" key="3">
    <source>
        <dbReference type="Proteomes" id="UP000284706"/>
    </source>
</evidence>
<dbReference type="AlphaFoldDB" id="A0A409YPK3"/>
<sequence>MELGEHAGPLPDWEQETEGKKRNKHEEREKLAFAFLLFLCQSLSSLCEDRGVASSDVRSHDPSRSRWFKR</sequence>
<feature type="compositionally biased region" description="Basic and acidic residues" evidence="1">
    <location>
        <begin position="49"/>
        <end position="64"/>
    </location>
</feature>
<proteinExistence type="predicted"/>
<gene>
    <name evidence="2" type="ORF">CVT26_012768</name>
</gene>
<protein>
    <submittedName>
        <fullName evidence="2">Uncharacterized protein</fullName>
    </submittedName>
</protein>
<feature type="region of interest" description="Disordered" evidence="1">
    <location>
        <begin position="1"/>
        <end position="25"/>
    </location>
</feature>
<evidence type="ECO:0000256" key="1">
    <source>
        <dbReference type="SAM" id="MobiDB-lite"/>
    </source>
</evidence>
<accession>A0A409YPK3</accession>
<organism evidence="2 3">
    <name type="scientific">Gymnopilus dilepis</name>
    <dbReference type="NCBI Taxonomy" id="231916"/>
    <lineage>
        <taxon>Eukaryota</taxon>
        <taxon>Fungi</taxon>
        <taxon>Dikarya</taxon>
        <taxon>Basidiomycota</taxon>
        <taxon>Agaricomycotina</taxon>
        <taxon>Agaricomycetes</taxon>
        <taxon>Agaricomycetidae</taxon>
        <taxon>Agaricales</taxon>
        <taxon>Agaricineae</taxon>
        <taxon>Hymenogastraceae</taxon>
        <taxon>Gymnopilus</taxon>
    </lineage>
</organism>
<dbReference type="InParanoid" id="A0A409YPK3"/>
<name>A0A409YPK3_9AGAR</name>
<dbReference type="Proteomes" id="UP000284706">
    <property type="component" value="Unassembled WGS sequence"/>
</dbReference>
<dbReference type="EMBL" id="NHYE01000547">
    <property type="protein sequence ID" value="PPR04936.1"/>
    <property type="molecule type" value="Genomic_DNA"/>
</dbReference>
<reference evidence="2 3" key="1">
    <citation type="journal article" date="2018" name="Evol. Lett.">
        <title>Horizontal gene cluster transfer increased hallucinogenic mushroom diversity.</title>
        <authorList>
            <person name="Reynolds H.T."/>
            <person name="Vijayakumar V."/>
            <person name="Gluck-Thaler E."/>
            <person name="Korotkin H.B."/>
            <person name="Matheny P.B."/>
            <person name="Slot J.C."/>
        </authorList>
    </citation>
    <scope>NUCLEOTIDE SEQUENCE [LARGE SCALE GENOMIC DNA]</scope>
    <source>
        <strain evidence="2 3">SRW20</strain>
    </source>
</reference>
<evidence type="ECO:0000313" key="2">
    <source>
        <dbReference type="EMBL" id="PPR04936.1"/>
    </source>
</evidence>